<reference evidence="2" key="1">
    <citation type="journal article" date="2019" name="PLoS Negl. Trop. Dis.">
        <title>Revisiting the worldwide diversity of Leptospira species in the environment.</title>
        <authorList>
            <person name="Vincent A.T."/>
            <person name="Schiettekatte O."/>
            <person name="Bourhy P."/>
            <person name="Veyrier F.J."/>
            <person name="Picardeau M."/>
        </authorList>
    </citation>
    <scope>NUCLEOTIDE SEQUENCE [LARGE SCALE GENOMIC DNA]</scope>
    <source>
        <strain evidence="2">201400974</strain>
    </source>
</reference>
<proteinExistence type="predicted"/>
<evidence type="ECO:0000313" key="2">
    <source>
        <dbReference type="EMBL" id="TGN13789.1"/>
    </source>
</evidence>
<protein>
    <submittedName>
        <fullName evidence="2">AbrB/MazE/SpoVT family DNA-binding domain-containing protein</fullName>
    </submittedName>
</protein>
<evidence type="ECO:0000259" key="1">
    <source>
        <dbReference type="SMART" id="SM00966"/>
    </source>
</evidence>
<accession>A0A4R9LVQ5</accession>
<dbReference type="Pfam" id="PF04014">
    <property type="entry name" value="MazE_antitoxin"/>
    <property type="match status" value="1"/>
</dbReference>
<dbReference type="AlphaFoldDB" id="A0A4R9LVQ5"/>
<dbReference type="OrthoDB" id="9795766at2"/>
<comment type="caution">
    <text evidence="2">The sequence shown here is derived from an EMBL/GenBank/DDBJ whole genome shotgun (WGS) entry which is preliminary data.</text>
</comment>
<feature type="domain" description="SpoVT-AbrB" evidence="1">
    <location>
        <begin position="6"/>
        <end position="49"/>
    </location>
</feature>
<dbReference type="Gene3D" id="2.10.260.10">
    <property type="match status" value="1"/>
</dbReference>
<organism evidence="2 3">
    <name type="scientific">Leptospira ilyithenensis</name>
    <dbReference type="NCBI Taxonomy" id="2484901"/>
    <lineage>
        <taxon>Bacteria</taxon>
        <taxon>Pseudomonadati</taxon>
        <taxon>Spirochaetota</taxon>
        <taxon>Spirochaetia</taxon>
        <taxon>Leptospirales</taxon>
        <taxon>Leptospiraceae</taxon>
        <taxon>Leptospira</taxon>
    </lineage>
</organism>
<name>A0A4R9LVQ5_9LEPT</name>
<dbReference type="InterPro" id="IPR007159">
    <property type="entry name" value="SpoVT-AbrB_dom"/>
</dbReference>
<dbReference type="GO" id="GO:0003677">
    <property type="term" value="F:DNA binding"/>
    <property type="evidence" value="ECO:0007669"/>
    <property type="project" value="UniProtKB-KW"/>
</dbReference>
<keyword evidence="2" id="KW-0238">DNA-binding</keyword>
<dbReference type="InterPro" id="IPR037914">
    <property type="entry name" value="SpoVT-AbrB_sf"/>
</dbReference>
<keyword evidence="3" id="KW-1185">Reference proteome</keyword>
<dbReference type="RefSeq" id="WP_135763015.1">
    <property type="nucleotide sequence ID" value="NZ_RQHV01000023.1"/>
</dbReference>
<dbReference type="Proteomes" id="UP000298264">
    <property type="component" value="Unassembled WGS sequence"/>
</dbReference>
<dbReference type="SMART" id="SM00966">
    <property type="entry name" value="SpoVT_AbrB"/>
    <property type="match status" value="1"/>
</dbReference>
<sequence length="82" mass="9455">MKTAVVKIGNSKGIRIPKTVLDACHIEDQVDLLVEKNKIIIIPFKVKPRGGWEAQFKEMALKNDDKLIIPDSIDLELRDWEW</sequence>
<dbReference type="SUPFAM" id="SSF89447">
    <property type="entry name" value="AbrB/MazE/MraZ-like"/>
    <property type="match status" value="1"/>
</dbReference>
<dbReference type="EMBL" id="RQHV01000023">
    <property type="protein sequence ID" value="TGN13789.1"/>
    <property type="molecule type" value="Genomic_DNA"/>
</dbReference>
<gene>
    <name evidence="2" type="ORF">EHS11_03435</name>
</gene>
<evidence type="ECO:0000313" key="3">
    <source>
        <dbReference type="Proteomes" id="UP000298264"/>
    </source>
</evidence>